<dbReference type="InterPro" id="IPR000504">
    <property type="entry name" value="RRM_dom"/>
</dbReference>
<accession>A0ABY6L576</accession>
<dbReference type="SUPFAM" id="SSF54928">
    <property type="entry name" value="RNA-binding domain, RBD"/>
    <property type="match status" value="1"/>
</dbReference>
<dbReference type="PANTHER" id="PTHR48034">
    <property type="entry name" value="TRANSFORMER-2 SEX-DETERMINING PROTEIN-RELATED"/>
    <property type="match status" value="1"/>
</dbReference>
<organism evidence="5 6">
    <name type="scientific">Cordylochernes scorpioides</name>
    <dbReference type="NCBI Taxonomy" id="51811"/>
    <lineage>
        <taxon>Eukaryota</taxon>
        <taxon>Metazoa</taxon>
        <taxon>Ecdysozoa</taxon>
        <taxon>Arthropoda</taxon>
        <taxon>Chelicerata</taxon>
        <taxon>Arachnida</taxon>
        <taxon>Pseudoscorpiones</taxon>
        <taxon>Cheliferoidea</taxon>
        <taxon>Chernetidae</taxon>
        <taxon>Cordylochernes</taxon>
    </lineage>
</organism>
<dbReference type="PROSITE" id="PS50102">
    <property type="entry name" value="RRM"/>
    <property type="match status" value="1"/>
</dbReference>
<evidence type="ECO:0000256" key="3">
    <source>
        <dbReference type="SAM" id="MobiDB-lite"/>
    </source>
</evidence>
<dbReference type="InterPro" id="IPR035979">
    <property type="entry name" value="RBD_domain_sf"/>
</dbReference>
<evidence type="ECO:0000313" key="5">
    <source>
        <dbReference type="EMBL" id="UYV75436.1"/>
    </source>
</evidence>
<feature type="domain" description="RRM" evidence="4">
    <location>
        <begin position="61"/>
        <end position="138"/>
    </location>
</feature>
<proteinExistence type="predicted"/>
<evidence type="ECO:0000259" key="4">
    <source>
        <dbReference type="PROSITE" id="PS50102"/>
    </source>
</evidence>
<dbReference type="EMBL" id="CP092875">
    <property type="protein sequence ID" value="UYV75436.1"/>
    <property type="molecule type" value="Genomic_DNA"/>
</dbReference>
<gene>
    <name evidence="5" type="ORF">LAZ67_13000261</name>
</gene>
<dbReference type="Gene3D" id="3.30.70.330">
    <property type="match status" value="1"/>
</dbReference>
<dbReference type="SMART" id="SM00360">
    <property type="entry name" value="RRM"/>
    <property type="match status" value="1"/>
</dbReference>
<dbReference type="InterPro" id="IPR012677">
    <property type="entry name" value="Nucleotide-bd_a/b_plait_sf"/>
</dbReference>
<feature type="compositionally biased region" description="Basic and acidic residues" evidence="3">
    <location>
        <begin position="19"/>
        <end position="34"/>
    </location>
</feature>
<name>A0ABY6L576_9ARAC</name>
<keyword evidence="6" id="KW-1185">Reference proteome</keyword>
<reference evidence="5 6" key="1">
    <citation type="submission" date="2022-01" db="EMBL/GenBank/DDBJ databases">
        <title>A chromosomal length assembly of Cordylochernes scorpioides.</title>
        <authorList>
            <person name="Zeh D."/>
            <person name="Zeh J."/>
        </authorList>
    </citation>
    <scope>NUCLEOTIDE SEQUENCE [LARGE SCALE GENOMIC DNA]</scope>
    <source>
        <strain evidence="5">IN4F17</strain>
        <tissue evidence="5">Whole Body</tissue>
    </source>
</reference>
<dbReference type="InterPro" id="IPR050441">
    <property type="entry name" value="RBM"/>
</dbReference>
<keyword evidence="1 2" id="KW-0694">RNA-binding</keyword>
<evidence type="ECO:0000313" key="6">
    <source>
        <dbReference type="Proteomes" id="UP001235939"/>
    </source>
</evidence>
<dbReference type="Pfam" id="PF00076">
    <property type="entry name" value="RRM_1"/>
    <property type="match status" value="1"/>
</dbReference>
<dbReference type="Proteomes" id="UP001235939">
    <property type="component" value="Chromosome 13"/>
</dbReference>
<feature type="region of interest" description="Disordered" evidence="3">
    <location>
        <begin position="1"/>
        <end position="41"/>
    </location>
</feature>
<sequence length="154" mass="18711">MASRWNERWYASKSRRGGYHREYRSRSRSFDSHRSRSPFYPKKYRRISTSPRYGRRPKPNNCIGVFGMSRHTDERELETFFSKYGDIEKINLVRDPEGNSRRFAFVYFRELDDAIEAVRRGNDQYLDDARIRVDFSLTNRPHLPTPGRYIRRYR</sequence>
<protein>
    <submittedName>
        <fullName evidence="5">TRA2B</fullName>
    </submittedName>
</protein>
<evidence type="ECO:0000256" key="2">
    <source>
        <dbReference type="PROSITE-ProRule" id="PRU00176"/>
    </source>
</evidence>
<evidence type="ECO:0000256" key="1">
    <source>
        <dbReference type="ARBA" id="ARBA00022884"/>
    </source>
</evidence>